<evidence type="ECO:0000313" key="1">
    <source>
        <dbReference type="EMBL" id="OGN11350.1"/>
    </source>
</evidence>
<evidence type="ECO:0000313" key="2">
    <source>
        <dbReference type="Proteomes" id="UP000178197"/>
    </source>
</evidence>
<gene>
    <name evidence="1" type="ORF">A3C71_02080</name>
</gene>
<sequence length="111" mass="13285">MTKNKTQIEKLAEKARLVIKKYQEQYPETKMDRDYLPFKITEEWGECLQVYLMLTDRGRQKGKTKKEIQELLADEFADVFAYLLVFAENEGVDLPKTLTKKWFKYLKNKKP</sequence>
<organism evidence="1 2">
    <name type="scientific">Candidatus Yanofskybacteria bacterium RIFCSPHIGHO2_02_FULL_43_15c</name>
    <dbReference type="NCBI Taxonomy" id="1802679"/>
    <lineage>
        <taxon>Bacteria</taxon>
        <taxon>Candidatus Yanofskyibacteriota</taxon>
    </lineage>
</organism>
<evidence type="ECO:0008006" key="3">
    <source>
        <dbReference type="Google" id="ProtNLM"/>
    </source>
</evidence>
<accession>A0A1F8FFP2</accession>
<dbReference type="Gene3D" id="1.10.287.1080">
    <property type="entry name" value="MazG-like"/>
    <property type="match status" value="1"/>
</dbReference>
<dbReference type="EMBL" id="MGJT01000033">
    <property type="protein sequence ID" value="OGN11350.1"/>
    <property type="molecule type" value="Genomic_DNA"/>
</dbReference>
<dbReference type="Proteomes" id="UP000178197">
    <property type="component" value="Unassembled WGS sequence"/>
</dbReference>
<reference evidence="1 2" key="1">
    <citation type="journal article" date="2016" name="Nat. Commun.">
        <title>Thousands of microbial genomes shed light on interconnected biogeochemical processes in an aquifer system.</title>
        <authorList>
            <person name="Anantharaman K."/>
            <person name="Brown C.T."/>
            <person name="Hug L.A."/>
            <person name="Sharon I."/>
            <person name="Castelle C.J."/>
            <person name="Probst A.J."/>
            <person name="Thomas B.C."/>
            <person name="Singh A."/>
            <person name="Wilkins M.J."/>
            <person name="Karaoz U."/>
            <person name="Brodie E.L."/>
            <person name="Williams K.H."/>
            <person name="Hubbard S.S."/>
            <person name="Banfield J.F."/>
        </authorList>
    </citation>
    <scope>NUCLEOTIDE SEQUENCE [LARGE SCALE GENOMIC DNA]</scope>
</reference>
<protein>
    <recommendedName>
        <fullName evidence="3">NTP pyrophosphohydrolase MazG putative catalytic core domain-containing protein</fullName>
    </recommendedName>
</protein>
<comment type="caution">
    <text evidence="1">The sequence shown here is derived from an EMBL/GenBank/DDBJ whole genome shotgun (WGS) entry which is preliminary data.</text>
</comment>
<dbReference type="SUPFAM" id="SSF101386">
    <property type="entry name" value="all-alpha NTP pyrophosphatases"/>
    <property type="match status" value="1"/>
</dbReference>
<name>A0A1F8FFP2_9BACT</name>
<proteinExistence type="predicted"/>
<dbReference type="AlphaFoldDB" id="A0A1F8FFP2"/>